<reference evidence="4" key="1">
    <citation type="submission" date="2020-03" db="EMBL/GenBank/DDBJ databases">
        <title>A high-quality chromosome-level genome assembly of a woody plant with both climbing and erect habits, Rhamnella rubrinervis.</title>
        <authorList>
            <person name="Lu Z."/>
            <person name="Yang Y."/>
            <person name="Zhu X."/>
            <person name="Sun Y."/>
        </authorList>
    </citation>
    <scope>NUCLEOTIDE SEQUENCE</scope>
    <source>
        <strain evidence="4">BYM</strain>
        <tissue evidence="4">Leaf</tissue>
    </source>
</reference>
<name>A0A8K0GKX8_9ROSA</name>
<dbReference type="NCBIfam" id="TIGR00756">
    <property type="entry name" value="PPR"/>
    <property type="match status" value="2"/>
</dbReference>
<dbReference type="PANTHER" id="PTHR47926">
    <property type="entry name" value="PENTATRICOPEPTIDE REPEAT-CONTAINING PROTEIN"/>
    <property type="match status" value="1"/>
</dbReference>
<evidence type="ECO:0000256" key="3">
    <source>
        <dbReference type="SAM" id="SignalP"/>
    </source>
</evidence>
<evidence type="ECO:0008006" key="6">
    <source>
        <dbReference type="Google" id="ProtNLM"/>
    </source>
</evidence>
<keyword evidence="3" id="KW-0732">Signal</keyword>
<dbReference type="InterPro" id="IPR046960">
    <property type="entry name" value="PPR_At4g14850-like_plant"/>
</dbReference>
<dbReference type="EMBL" id="VOIH02000011">
    <property type="protein sequence ID" value="KAF3433047.1"/>
    <property type="molecule type" value="Genomic_DNA"/>
</dbReference>
<evidence type="ECO:0000256" key="2">
    <source>
        <dbReference type="PROSITE-ProRule" id="PRU00708"/>
    </source>
</evidence>
<dbReference type="AlphaFoldDB" id="A0A8K0GKX8"/>
<dbReference type="PANTHER" id="PTHR47926:SF359">
    <property type="entry name" value="PENTACOTRIPEPTIDE-REPEAT REGION OF PRORP DOMAIN-CONTAINING PROTEIN"/>
    <property type="match status" value="1"/>
</dbReference>
<feature type="repeat" description="PPR" evidence="2">
    <location>
        <begin position="80"/>
        <end position="114"/>
    </location>
</feature>
<feature type="repeat" description="PPR" evidence="2">
    <location>
        <begin position="181"/>
        <end position="215"/>
    </location>
</feature>
<protein>
    <recommendedName>
        <fullName evidence="6">Pentatricopeptide repeat-containing protein</fullName>
    </recommendedName>
</protein>
<evidence type="ECO:0000313" key="4">
    <source>
        <dbReference type="EMBL" id="KAF3433047.1"/>
    </source>
</evidence>
<feature type="chain" id="PRO_5035436846" description="Pentatricopeptide repeat-containing protein" evidence="3">
    <location>
        <begin position="19"/>
        <end position="254"/>
    </location>
</feature>
<feature type="signal peptide" evidence="3">
    <location>
        <begin position="1"/>
        <end position="18"/>
    </location>
</feature>
<keyword evidence="1" id="KW-0677">Repeat</keyword>
<dbReference type="Gene3D" id="1.25.40.10">
    <property type="entry name" value="Tetratricopeptide repeat domain"/>
    <property type="match status" value="2"/>
</dbReference>
<dbReference type="FunFam" id="1.25.40.10:FF:000968">
    <property type="entry name" value="Pentatricopeptide repeat-containing protein, mitochondrial"/>
    <property type="match status" value="1"/>
</dbReference>
<evidence type="ECO:0000256" key="1">
    <source>
        <dbReference type="ARBA" id="ARBA00022737"/>
    </source>
</evidence>
<dbReference type="OrthoDB" id="185373at2759"/>
<dbReference type="Pfam" id="PF13041">
    <property type="entry name" value="PPR_2"/>
    <property type="match status" value="2"/>
</dbReference>
<sequence>MKLARLTALLFSISTVTQESERVTKRSISIDSVRELHAHLIRAHLYKDPSSISQVIRSYALSPPFLDKARLVFAQIERPTLLVWNHMINGLSRSDQPSEAIHMYTCMYHQGLSGNNLTFIFVLKACARVSDFVTGQKVHLHALKLGFGSYLFVSNALIHMYASCGDLGLAQKVFDRMEERDLVSWNSLICGYSYRSSFNEVLRLFEAMRAANVRADSVTMVKVILACAHLGEFEIADSVVKFIEDNHVGIDVYL</sequence>
<accession>A0A8K0GKX8</accession>
<dbReference type="GO" id="GO:0003723">
    <property type="term" value="F:RNA binding"/>
    <property type="evidence" value="ECO:0007669"/>
    <property type="project" value="InterPro"/>
</dbReference>
<gene>
    <name evidence="4" type="ORF">FNV43_RR24149</name>
</gene>
<keyword evidence="5" id="KW-1185">Reference proteome</keyword>
<dbReference type="PROSITE" id="PS51375">
    <property type="entry name" value="PPR"/>
    <property type="match status" value="2"/>
</dbReference>
<dbReference type="InterPro" id="IPR002885">
    <property type="entry name" value="PPR_rpt"/>
</dbReference>
<proteinExistence type="predicted"/>
<dbReference type="Proteomes" id="UP000796880">
    <property type="component" value="Unassembled WGS sequence"/>
</dbReference>
<evidence type="ECO:0000313" key="5">
    <source>
        <dbReference type="Proteomes" id="UP000796880"/>
    </source>
</evidence>
<organism evidence="4 5">
    <name type="scientific">Rhamnella rubrinervis</name>
    <dbReference type="NCBI Taxonomy" id="2594499"/>
    <lineage>
        <taxon>Eukaryota</taxon>
        <taxon>Viridiplantae</taxon>
        <taxon>Streptophyta</taxon>
        <taxon>Embryophyta</taxon>
        <taxon>Tracheophyta</taxon>
        <taxon>Spermatophyta</taxon>
        <taxon>Magnoliopsida</taxon>
        <taxon>eudicotyledons</taxon>
        <taxon>Gunneridae</taxon>
        <taxon>Pentapetalae</taxon>
        <taxon>rosids</taxon>
        <taxon>fabids</taxon>
        <taxon>Rosales</taxon>
        <taxon>Rhamnaceae</taxon>
        <taxon>rhamnoid group</taxon>
        <taxon>Rhamneae</taxon>
        <taxon>Rhamnella</taxon>
    </lineage>
</organism>
<dbReference type="GO" id="GO:0009451">
    <property type="term" value="P:RNA modification"/>
    <property type="evidence" value="ECO:0007669"/>
    <property type="project" value="InterPro"/>
</dbReference>
<dbReference type="InterPro" id="IPR011990">
    <property type="entry name" value="TPR-like_helical_dom_sf"/>
</dbReference>
<comment type="caution">
    <text evidence="4">The sequence shown here is derived from an EMBL/GenBank/DDBJ whole genome shotgun (WGS) entry which is preliminary data.</text>
</comment>